<evidence type="ECO:0000313" key="2">
    <source>
        <dbReference type="Proteomes" id="UP000785679"/>
    </source>
</evidence>
<accession>A0A8J8NZ48</accession>
<organism evidence="1 2">
    <name type="scientific">Halteria grandinella</name>
    <dbReference type="NCBI Taxonomy" id="5974"/>
    <lineage>
        <taxon>Eukaryota</taxon>
        <taxon>Sar</taxon>
        <taxon>Alveolata</taxon>
        <taxon>Ciliophora</taxon>
        <taxon>Intramacronucleata</taxon>
        <taxon>Spirotrichea</taxon>
        <taxon>Stichotrichia</taxon>
        <taxon>Sporadotrichida</taxon>
        <taxon>Halteriidae</taxon>
        <taxon>Halteria</taxon>
    </lineage>
</organism>
<dbReference type="Proteomes" id="UP000785679">
    <property type="component" value="Unassembled WGS sequence"/>
</dbReference>
<protein>
    <submittedName>
        <fullName evidence="1">Uncharacterized protein</fullName>
    </submittedName>
</protein>
<dbReference type="AlphaFoldDB" id="A0A8J8NZ48"/>
<dbReference type="EMBL" id="RRYP01002912">
    <property type="protein sequence ID" value="TNV84308.1"/>
    <property type="molecule type" value="Genomic_DNA"/>
</dbReference>
<sequence length="161" mass="18392">MSITASLNTLKTPHFKSLFKHFVSQTSKHRPTNKAIADESIDNKTTHLAPEFDRIQNDTFEKAVSKGEEINSVFGAYCQEAEEQYMAGDEAVKKQYERTIAEYRFLRQAALTEMHIMELNRVGVEKDLKNIISQTASHVGLAMPKTWQEQVKDPFNTTPKQ</sequence>
<comment type="caution">
    <text evidence="1">The sequence shown here is derived from an EMBL/GenBank/DDBJ whole genome shotgun (WGS) entry which is preliminary data.</text>
</comment>
<gene>
    <name evidence="1" type="ORF">FGO68_gene2597</name>
</gene>
<name>A0A8J8NZ48_HALGN</name>
<evidence type="ECO:0000313" key="1">
    <source>
        <dbReference type="EMBL" id="TNV84308.1"/>
    </source>
</evidence>
<reference evidence="1" key="1">
    <citation type="submission" date="2019-06" db="EMBL/GenBank/DDBJ databases">
        <authorList>
            <person name="Zheng W."/>
        </authorList>
    </citation>
    <scope>NUCLEOTIDE SEQUENCE</scope>
    <source>
        <strain evidence="1">QDHG01</strain>
    </source>
</reference>
<dbReference type="OrthoDB" id="10477442at2759"/>
<proteinExistence type="predicted"/>
<keyword evidence="2" id="KW-1185">Reference proteome</keyword>